<dbReference type="AlphaFoldDB" id="A0A0V0S211"/>
<keyword evidence="2" id="KW-1185">Reference proteome</keyword>
<protein>
    <submittedName>
        <fullName evidence="1">Uncharacterized protein</fullName>
    </submittedName>
</protein>
<dbReference type="Proteomes" id="UP000054630">
    <property type="component" value="Unassembled WGS sequence"/>
</dbReference>
<proteinExistence type="predicted"/>
<dbReference type="EMBL" id="JYDL01000045">
    <property type="protein sequence ID" value="KRX20806.1"/>
    <property type="molecule type" value="Genomic_DNA"/>
</dbReference>
<evidence type="ECO:0000313" key="1">
    <source>
        <dbReference type="EMBL" id="KRX20806.1"/>
    </source>
</evidence>
<accession>A0A0V0S211</accession>
<reference evidence="1 2" key="1">
    <citation type="submission" date="2015-01" db="EMBL/GenBank/DDBJ databases">
        <title>Evolution of Trichinella species and genotypes.</title>
        <authorList>
            <person name="Korhonen P.K."/>
            <person name="Edoardo P."/>
            <person name="Giuseppe L.R."/>
            <person name="Gasser R.B."/>
        </authorList>
    </citation>
    <scope>NUCLEOTIDE SEQUENCE [LARGE SCALE GENOMIC DNA]</scope>
    <source>
        <strain evidence="1">ISS37</strain>
    </source>
</reference>
<evidence type="ECO:0000313" key="2">
    <source>
        <dbReference type="Proteomes" id="UP000054630"/>
    </source>
</evidence>
<gene>
    <name evidence="1" type="ORF">T07_2249</name>
</gene>
<sequence>MHSFIAGQLHTIPPNSNVSFSLGTVCLKILHWTLLNKKDNGEHQRWSCLMFLIKLFISTNTPKIDAT</sequence>
<organism evidence="1 2">
    <name type="scientific">Trichinella nelsoni</name>
    <dbReference type="NCBI Taxonomy" id="6336"/>
    <lineage>
        <taxon>Eukaryota</taxon>
        <taxon>Metazoa</taxon>
        <taxon>Ecdysozoa</taxon>
        <taxon>Nematoda</taxon>
        <taxon>Enoplea</taxon>
        <taxon>Dorylaimia</taxon>
        <taxon>Trichinellida</taxon>
        <taxon>Trichinellidae</taxon>
        <taxon>Trichinella</taxon>
    </lineage>
</organism>
<comment type="caution">
    <text evidence="1">The sequence shown here is derived from an EMBL/GenBank/DDBJ whole genome shotgun (WGS) entry which is preliminary data.</text>
</comment>
<name>A0A0V0S211_9BILA</name>